<keyword evidence="4" id="KW-0560">Oxidoreductase</keyword>
<dbReference type="PRINTS" id="PR00463">
    <property type="entry name" value="EP450I"/>
</dbReference>
<proteinExistence type="inferred from homology"/>
<comment type="cofactor">
    <cofactor evidence="1 3">
        <name>heme</name>
        <dbReference type="ChEBI" id="CHEBI:30413"/>
    </cofactor>
</comment>
<dbReference type="CDD" id="cd11053">
    <property type="entry name" value="CYP110-like"/>
    <property type="match status" value="1"/>
</dbReference>
<gene>
    <name evidence="5" type="ORF">SOCEGT47_074010</name>
</gene>
<sequence>MVSWLLQPLQSFEQSYARFGSIYTSKNPVVGTQVIVCHPEDVKQVFTGDPDIFHAGEGNAAGAPLVGPRSLLLLDGQEHIRARRMMMPPFHGERMLSYARTMRDITLRSMDGWPRGRYFELHTHMQQITMDIILRAVLGLTGGPESARMRELIAGLLKRAHSPISMLWMLPALQKDLGPLTPWASFKRLLADTDAHILRHIAQRRQSVGSGEHEDVLSLLIQAVDENGQSMSDDELRDEMMTLLIAGHETSATALCWAFEEILSHPEERSKLIEEINDVTGGRPIEVEQVGRLERLDAAIKEVLRLHPVVSTIGRKLKKPVKIGGYDLPEGVVVIPCAYLTHRLPHLYPEPTRFNPERFLGKKPDLYAWLPFGGGPRRCIGMAFALFEIKIVLATVLSQLPDLRLQHEEPAPASLRAFLFAPKGGTPVMWNQRRAVSHAN</sequence>
<dbReference type="Gene3D" id="1.10.630.10">
    <property type="entry name" value="Cytochrome P450"/>
    <property type="match status" value="1"/>
</dbReference>
<dbReference type="SUPFAM" id="SSF48264">
    <property type="entry name" value="Cytochrome P450"/>
    <property type="match status" value="1"/>
</dbReference>
<evidence type="ECO:0000256" key="1">
    <source>
        <dbReference type="ARBA" id="ARBA00001971"/>
    </source>
</evidence>
<dbReference type="InterPro" id="IPR002401">
    <property type="entry name" value="Cyt_P450_E_grp-I"/>
</dbReference>
<dbReference type="InterPro" id="IPR050121">
    <property type="entry name" value="Cytochrome_P450_monoxygenase"/>
</dbReference>
<dbReference type="EMBL" id="CP012670">
    <property type="protein sequence ID" value="AUX26831.1"/>
    <property type="molecule type" value="Genomic_DNA"/>
</dbReference>
<dbReference type="AlphaFoldDB" id="A0A4P2QBV5"/>
<evidence type="ECO:0000313" key="5">
    <source>
        <dbReference type="EMBL" id="AUX26831.1"/>
    </source>
</evidence>
<keyword evidence="3 4" id="KW-0408">Iron</keyword>
<dbReference type="InterPro" id="IPR017972">
    <property type="entry name" value="Cyt_P450_CS"/>
</dbReference>
<dbReference type="PROSITE" id="PS00086">
    <property type="entry name" value="CYTOCHROME_P450"/>
    <property type="match status" value="1"/>
</dbReference>
<dbReference type="PRINTS" id="PR00385">
    <property type="entry name" value="P450"/>
</dbReference>
<keyword evidence="4" id="KW-0503">Monooxygenase</keyword>
<evidence type="ECO:0000313" key="6">
    <source>
        <dbReference type="Proteomes" id="UP000295781"/>
    </source>
</evidence>
<dbReference type="Proteomes" id="UP000295781">
    <property type="component" value="Chromosome"/>
</dbReference>
<accession>A0A4P2QBV5</accession>
<feature type="binding site" description="axial binding residue" evidence="3">
    <location>
        <position position="379"/>
    </location>
    <ligand>
        <name>heme</name>
        <dbReference type="ChEBI" id="CHEBI:30413"/>
    </ligand>
    <ligandPart>
        <name>Fe</name>
        <dbReference type="ChEBI" id="CHEBI:18248"/>
    </ligandPart>
</feature>
<dbReference type="GO" id="GO:0016705">
    <property type="term" value="F:oxidoreductase activity, acting on paired donors, with incorporation or reduction of molecular oxygen"/>
    <property type="evidence" value="ECO:0007669"/>
    <property type="project" value="InterPro"/>
</dbReference>
<protein>
    <submittedName>
        <fullName evidence="5">Cytochrome P450</fullName>
    </submittedName>
</protein>
<dbReference type="InterPro" id="IPR036396">
    <property type="entry name" value="Cyt_P450_sf"/>
</dbReference>
<name>A0A4P2QBV5_SORCE</name>
<organism evidence="5 6">
    <name type="scientific">Sorangium cellulosum</name>
    <name type="common">Polyangium cellulosum</name>
    <dbReference type="NCBI Taxonomy" id="56"/>
    <lineage>
        <taxon>Bacteria</taxon>
        <taxon>Pseudomonadati</taxon>
        <taxon>Myxococcota</taxon>
        <taxon>Polyangia</taxon>
        <taxon>Polyangiales</taxon>
        <taxon>Polyangiaceae</taxon>
        <taxon>Sorangium</taxon>
    </lineage>
</organism>
<keyword evidence="3 4" id="KW-0349">Heme</keyword>
<dbReference type="GO" id="GO:0020037">
    <property type="term" value="F:heme binding"/>
    <property type="evidence" value="ECO:0007669"/>
    <property type="project" value="InterPro"/>
</dbReference>
<dbReference type="Pfam" id="PF00067">
    <property type="entry name" value="p450"/>
    <property type="match status" value="1"/>
</dbReference>
<evidence type="ECO:0000256" key="4">
    <source>
        <dbReference type="RuleBase" id="RU000461"/>
    </source>
</evidence>
<comment type="similarity">
    <text evidence="2 4">Belongs to the cytochrome P450 family.</text>
</comment>
<evidence type="ECO:0000256" key="2">
    <source>
        <dbReference type="ARBA" id="ARBA00010617"/>
    </source>
</evidence>
<dbReference type="GO" id="GO:0005506">
    <property type="term" value="F:iron ion binding"/>
    <property type="evidence" value="ECO:0007669"/>
    <property type="project" value="InterPro"/>
</dbReference>
<dbReference type="GO" id="GO:0004497">
    <property type="term" value="F:monooxygenase activity"/>
    <property type="evidence" value="ECO:0007669"/>
    <property type="project" value="UniProtKB-KW"/>
</dbReference>
<dbReference type="PANTHER" id="PTHR24305">
    <property type="entry name" value="CYTOCHROME P450"/>
    <property type="match status" value="1"/>
</dbReference>
<keyword evidence="3 4" id="KW-0479">Metal-binding</keyword>
<reference evidence="5 6" key="1">
    <citation type="submission" date="2015-09" db="EMBL/GenBank/DDBJ databases">
        <title>Sorangium comparison.</title>
        <authorList>
            <person name="Zaburannyi N."/>
            <person name="Bunk B."/>
            <person name="Overmann J."/>
            <person name="Mueller R."/>
        </authorList>
    </citation>
    <scope>NUCLEOTIDE SEQUENCE [LARGE SCALE GENOMIC DNA]</scope>
    <source>
        <strain evidence="5 6">So ceGT47</strain>
    </source>
</reference>
<dbReference type="InterPro" id="IPR001128">
    <property type="entry name" value="Cyt_P450"/>
</dbReference>
<evidence type="ECO:0000256" key="3">
    <source>
        <dbReference type="PIRSR" id="PIRSR602401-1"/>
    </source>
</evidence>
<dbReference type="PANTHER" id="PTHR24305:SF166">
    <property type="entry name" value="CYTOCHROME P450 12A4, MITOCHONDRIAL-RELATED"/>
    <property type="match status" value="1"/>
</dbReference>